<organism evidence="1 2">
    <name type="scientific">Halosimplex aquaticum</name>
    <dbReference type="NCBI Taxonomy" id="3026162"/>
    <lineage>
        <taxon>Archaea</taxon>
        <taxon>Methanobacteriati</taxon>
        <taxon>Methanobacteriota</taxon>
        <taxon>Stenosarchaea group</taxon>
        <taxon>Halobacteria</taxon>
        <taxon>Halobacteriales</taxon>
        <taxon>Haloarculaceae</taxon>
        <taxon>Halosimplex</taxon>
    </lineage>
</organism>
<reference evidence="1 2" key="1">
    <citation type="journal article" date="2019" name="Int. J. Syst. Evol. Microbiol.">
        <title>The Global Catalogue of Microorganisms (GCM) 10K type strain sequencing project: providing services to taxonomists for standard genome sequencing and annotation.</title>
        <authorList>
            <consortium name="The Broad Institute Genomics Platform"/>
            <consortium name="The Broad Institute Genome Sequencing Center for Infectious Disease"/>
            <person name="Wu L."/>
            <person name="Ma J."/>
        </authorList>
    </citation>
    <scope>NUCLEOTIDE SEQUENCE [LARGE SCALE GENOMIC DNA]</scope>
    <source>
        <strain evidence="1 2">XZYJT29</strain>
    </source>
</reference>
<accession>A0ABD5Y7F4</accession>
<dbReference type="AlphaFoldDB" id="A0ABD5Y7F4"/>
<comment type="caution">
    <text evidence="1">The sequence shown here is derived from an EMBL/GenBank/DDBJ whole genome shotgun (WGS) entry which is preliminary data.</text>
</comment>
<gene>
    <name evidence="1" type="ORF">ACFQMA_18475</name>
</gene>
<dbReference type="RefSeq" id="WP_274322888.1">
    <property type="nucleotide sequence ID" value="NZ_CP118158.1"/>
</dbReference>
<evidence type="ECO:0000313" key="1">
    <source>
        <dbReference type="EMBL" id="MFC7141808.1"/>
    </source>
</evidence>
<name>A0ABD5Y7F4_9EURY</name>
<dbReference type="Proteomes" id="UP001596432">
    <property type="component" value="Unassembled WGS sequence"/>
</dbReference>
<keyword evidence="2" id="KW-1185">Reference proteome</keyword>
<proteinExistence type="predicted"/>
<protein>
    <submittedName>
        <fullName evidence="1">Uncharacterized protein</fullName>
    </submittedName>
</protein>
<sequence length="392" mass="43683">MVKIDTNISTDGGLFSTGGLEWGPYEIDTPVKAVPVEKLTSGDTVDQDVRKIAQVCVELGPADLEAYRSGNQPQALDTLEDKLTHTLEDEVQVVIFEYTDGHEIGQHDMDTLVELQDQYADIITSPCQPELAEPLMPVIDDGRNGMDRSPFRAFRASVEHFKESLTRVDIEKPIMGVLPPLAAGHQRQILTLYEDIGAEFLAVDFRGLKPTTDRVYDWLQEFIADLAVRGELSSRVLYALNYRRYFPRRNASVHPSEGIALVGSGFDILGETHVSRAFPQGDYQMTNVKAFDPSTLGFRNVSLDNLQDEWPQASTIPPARLDSVGESKRRELRHLANAESLNYGLRAFRAAVQNGEARDFIESKTASELLSQHLQSMEEMYDSARGPSVTGH</sequence>
<dbReference type="GeneID" id="78822134"/>
<dbReference type="EMBL" id="JBHTAS010000001">
    <property type="protein sequence ID" value="MFC7141808.1"/>
    <property type="molecule type" value="Genomic_DNA"/>
</dbReference>
<evidence type="ECO:0000313" key="2">
    <source>
        <dbReference type="Proteomes" id="UP001596432"/>
    </source>
</evidence>